<feature type="compositionally biased region" description="Basic and acidic residues" evidence="1">
    <location>
        <begin position="54"/>
        <end position="63"/>
    </location>
</feature>
<proteinExistence type="predicted"/>
<feature type="compositionally biased region" description="Basic and acidic residues" evidence="1">
    <location>
        <begin position="15"/>
        <end position="31"/>
    </location>
</feature>
<feature type="region of interest" description="Disordered" evidence="1">
    <location>
        <begin position="1"/>
        <end position="131"/>
    </location>
</feature>
<reference evidence="2" key="3">
    <citation type="submission" date="2006-01" db="EMBL/GenBank/DDBJ databases">
        <authorList>
            <person name="Buell R."/>
        </authorList>
    </citation>
    <scope>NUCLEOTIDE SEQUENCE</scope>
</reference>
<accession>Q2QUZ2</accession>
<name>Q2QUZ2_ORYSJ</name>
<reference evidence="2" key="2">
    <citation type="submission" date="2005-04" db="EMBL/GenBank/DDBJ databases">
        <authorList>
            <person name="Buell C.R."/>
            <person name="Wing R.A."/>
            <person name="McCombie W.A."/>
            <person name="Ouyang S."/>
        </authorList>
    </citation>
    <scope>NUCLEOTIDE SEQUENCE</scope>
</reference>
<evidence type="ECO:0000256" key="1">
    <source>
        <dbReference type="SAM" id="MobiDB-lite"/>
    </source>
</evidence>
<protein>
    <submittedName>
        <fullName evidence="2">Retrotransposon protein, putative, unclassified</fullName>
    </submittedName>
</protein>
<feature type="compositionally biased region" description="Basic and acidic residues" evidence="1">
    <location>
        <begin position="121"/>
        <end position="131"/>
    </location>
</feature>
<sequence length="131" mass="13895">MTSTPAAARQCMLAGERRRDDANGGHQRVEGDAVNSPMTKTTAKSNGWRRRRGRSGDGLRVDGDGGAPAVFGGGGAVDEDGDATATTMATSPSDGDDWSDGEARLERRQRRRRLGLRGGGARRDGGLRQRN</sequence>
<dbReference type="EMBL" id="DP000011">
    <property type="protein sequence ID" value="ABA97264.1"/>
    <property type="molecule type" value="Genomic_DNA"/>
</dbReference>
<feature type="compositionally biased region" description="Polar residues" evidence="1">
    <location>
        <begin position="36"/>
        <end position="45"/>
    </location>
</feature>
<dbReference type="AlphaFoldDB" id="Q2QUZ2"/>
<organism evidence="2">
    <name type="scientific">Oryza sativa subsp. japonica</name>
    <name type="common">Rice</name>
    <dbReference type="NCBI Taxonomy" id="39947"/>
    <lineage>
        <taxon>Eukaryota</taxon>
        <taxon>Viridiplantae</taxon>
        <taxon>Streptophyta</taxon>
        <taxon>Embryophyta</taxon>
        <taxon>Tracheophyta</taxon>
        <taxon>Spermatophyta</taxon>
        <taxon>Magnoliopsida</taxon>
        <taxon>Liliopsida</taxon>
        <taxon>Poales</taxon>
        <taxon>Poaceae</taxon>
        <taxon>BOP clade</taxon>
        <taxon>Oryzoideae</taxon>
        <taxon>Oryzeae</taxon>
        <taxon>Oryzinae</taxon>
        <taxon>Oryza</taxon>
        <taxon>Oryza sativa</taxon>
    </lineage>
</organism>
<gene>
    <name evidence="2" type="ordered locus">LOC_Os12g14600</name>
</gene>
<evidence type="ECO:0000313" key="2">
    <source>
        <dbReference type="EMBL" id="ABA97264.1"/>
    </source>
</evidence>
<reference evidence="2" key="1">
    <citation type="journal article" date="2005" name="BMC Biol.">
        <title>The sequence of rice chromosomes 11 and 12, rich in disease resistance genes and recent gene duplications.</title>
        <authorList>
            <consortium name="The rice chromosomes 11 and 12 sequencing consortia"/>
        </authorList>
    </citation>
    <scope>NUCLEOTIDE SEQUENCE [LARGE SCALE GENOMIC DNA]</scope>
</reference>